<dbReference type="InterPro" id="IPR022636">
    <property type="entry name" value="S-AdoMet_synthetase_sfam"/>
</dbReference>
<dbReference type="InterPro" id="IPR002133">
    <property type="entry name" value="S-AdoMet_synthetase"/>
</dbReference>
<dbReference type="InterPro" id="IPR022629">
    <property type="entry name" value="S-AdoMet_synt_central"/>
</dbReference>
<evidence type="ECO:0000256" key="12">
    <source>
        <dbReference type="RuleBase" id="RU004462"/>
    </source>
</evidence>
<dbReference type="OrthoDB" id="9801686at2"/>
<dbReference type="RefSeq" id="WP_119586568.1">
    <property type="nucleotide sequence ID" value="NZ_CAWODQ010000022.1"/>
</dbReference>
<sequence length="414" mass="44692">MRSTYLFTSESVSEGHPDKVSDQISDAIVDLFLSKDPEARVACETLTTTQLVVLAGEVRGKGMIDTDGNWEDGAQEEIQRVVRETVKQIGYEQSGFHWKNLTFENHLHPQSSDIAQGVDASGNKDEGAGDQGIMFGYAANDTPDLMPATLDYSHKILGRMADDRHSGKAPFLEPDAKSQVTLRYEGSKAVACTAVVVSTQHAPDYCSPWEKDGKSGGDADKYAQLHDYVKGVIGDIIPAELLSDETEYHINPTGKFEIGGPDGDAGLTGRKIIVDTYGGAAPHGGGAFSGKDPTKVDRSAAYITRYLAKNIVAAGLAQRCTIQLAYAIGVSKPLSLYVDTHGTGTVGDDRIEDAIRGIEKLGGLTPRGIRTHLGLNKPIYRRTAAYGHFGRKPEGDHFPWERTDLVDDLKAALA</sequence>
<feature type="binding site" evidence="10">
    <location>
        <position position="18"/>
    </location>
    <ligand>
        <name>Mg(2+)</name>
        <dbReference type="ChEBI" id="CHEBI:18420"/>
    </ligand>
</feature>
<dbReference type="HAMAP" id="MF_00086">
    <property type="entry name" value="S_AdoMet_synth1"/>
    <property type="match status" value="1"/>
</dbReference>
<dbReference type="SUPFAM" id="SSF55973">
    <property type="entry name" value="S-adenosylmethionine synthetase"/>
    <property type="match status" value="3"/>
</dbReference>
<dbReference type="GO" id="GO:0005737">
    <property type="term" value="C:cytoplasm"/>
    <property type="evidence" value="ECO:0007669"/>
    <property type="project" value="UniProtKB-SubCell"/>
</dbReference>
<evidence type="ECO:0000313" key="17">
    <source>
        <dbReference type="Proteomes" id="UP000286576"/>
    </source>
</evidence>
<name>A0A418NTM2_9SPHN</name>
<evidence type="ECO:0000256" key="11">
    <source>
        <dbReference type="RuleBase" id="RU000542"/>
    </source>
</evidence>
<feature type="binding site" description="in other chain" evidence="10">
    <location>
        <position position="16"/>
    </location>
    <ligand>
        <name>ATP</name>
        <dbReference type="ChEBI" id="CHEBI:30616"/>
        <note>ligand shared between two neighboring subunits</note>
    </ligand>
</feature>
<accession>A0A418NTM2</accession>
<evidence type="ECO:0000256" key="2">
    <source>
        <dbReference type="ARBA" id="ARBA00009685"/>
    </source>
</evidence>
<dbReference type="EC" id="2.5.1.6" evidence="10"/>
<feature type="binding site" evidence="10">
    <location>
        <position position="291"/>
    </location>
    <ligand>
        <name>ATP</name>
        <dbReference type="ChEBI" id="CHEBI:30616"/>
        <note>ligand shared between two neighboring subunits</note>
    </ligand>
</feature>
<evidence type="ECO:0000256" key="6">
    <source>
        <dbReference type="ARBA" id="ARBA00022741"/>
    </source>
</evidence>
<proteinExistence type="inferred from homology"/>
<dbReference type="PROSITE" id="PS00376">
    <property type="entry name" value="ADOMET_SYNTHASE_1"/>
    <property type="match status" value="1"/>
</dbReference>
<dbReference type="GO" id="GO:0005524">
    <property type="term" value="F:ATP binding"/>
    <property type="evidence" value="ECO:0007669"/>
    <property type="project" value="UniProtKB-UniRule"/>
</dbReference>
<dbReference type="GO" id="GO:0006556">
    <property type="term" value="P:S-adenosylmethionine biosynthetic process"/>
    <property type="evidence" value="ECO:0007669"/>
    <property type="project" value="UniProtKB-UniRule"/>
</dbReference>
<comment type="cofactor">
    <cofactor evidence="10">
        <name>Mg(2+)</name>
        <dbReference type="ChEBI" id="CHEBI:18420"/>
    </cofactor>
    <text evidence="10">Binds 2 divalent ions per subunit.</text>
</comment>
<feature type="domain" description="S-adenosylmethionine synthetase C-terminal" evidence="15">
    <location>
        <begin position="258"/>
        <end position="402"/>
    </location>
</feature>
<comment type="subcellular location">
    <subcellularLocation>
        <location evidence="10 11">Cytoplasm</location>
    </subcellularLocation>
</comment>
<dbReference type="PROSITE" id="PS00377">
    <property type="entry name" value="ADOMET_SYNTHASE_2"/>
    <property type="match status" value="1"/>
</dbReference>
<comment type="subunit">
    <text evidence="10">Homotetramer; dimer of dimers.</text>
</comment>
<dbReference type="UniPathway" id="UPA00315">
    <property type="reaction ID" value="UER00080"/>
</dbReference>
<dbReference type="GO" id="GO:0006730">
    <property type="term" value="P:one-carbon metabolic process"/>
    <property type="evidence" value="ECO:0007669"/>
    <property type="project" value="UniProtKB-KW"/>
</dbReference>
<keyword evidence="10" id="KW-0963">Cytoplasm</keyword>
<feature type="region of interest" description="Flexible loop" evidence="10">
    <location>
        <begin position="110"/>
        <end position="120"/>
    </location>
</feature>
<dbReference type="PANTHER" id="PTHR11964">
    <property type="entry name" value="S-ADENOSYLMETHIONINE SYNTHETASE"/>
    <property type="match status" value="1"/>
</dbReference>
<dbReference type="Proteomes" id="UP000286576">
    <property type="component" value="Unassembled WGS sequence"/>
</dbReference>
<dbReference type="GO" id="GO:0000287">
    <property type="term" value="F:magnesium ion binding"/>
    <property type="evidence" value="ECO:0007669"/>
    <property type="project" value="UniProtKB-UniRule"/>
</dbReference>
<dbReference type="NCBIfam" id="TIGR01034">
    <property type="entry name" value="metK"/>
    <property type="match status" value="1"/>
</dbReference>
<dbReference type="InterPro" id="IPR022630">
    <property type="entry name" value="S-AdoMet_synt_C"/>
</dbReference>
<feature type="domain" description="S-adenosylmethionine synthetase central" evidence="14">
    <location>
        <begin position="126"/>
        <end position="256"/>
    </location>
</feature>
<keyword evidence="17" id="KW-1185">Reference proteome</keyword>
<evidence type="ECO:0000259" key="15">
    <source>
        <dbReference type="Pfam" id="PF02773"/>
    </source>
</evidence>
<evidence type="ECO:0000256" key="10">
    <source>
        <dbReference type="HAMAP-Rule" id="MF_00086"/>
    </source>
</evidence>
<keyword evidence="3 10" id="KW-0554">One-carbon metabolism</keyword>
<feature type="binding site" evidence="10">
    <location>
        <position position="44"/>
    </location>
    <ligand>
        <name>K(+)</name>
        <dbReference type="ChEBI" id="CHEBI:29103"/>
    </ligand>
</feature>
<dbReference type="InterPro" id="IPR022631">
    <property type="entry name" value="ADOMET_SYNTHASE_CS"/>
</dbReference>
<feature type="binding site" evidence="10">
    <location>
        <position position="264"/>
    </location>
    <ligand>
        <name>L-methionine</name>
        <dbReference type="ChEBI" id="CHEBI:57844"/>
        <note>ligand shared between two neighboring subunits</note>
    </ligand>
</feature>
<dbReference type="EMBL" id="QXFL01000003">
    <property type="protein sequence ID" value="RIV86751.1"/>
    <property type="molecule type" value="Genomic_DNA"/>
</dbReference>
<dbReference type="AlphaFoldDB" id="A0A418NTM2"/>
<comment type="pathway">
    <text evidence="1 10">Amino-acid biosynthesis; S-adenosyl-L-methionine biosynthesis; S-adenosyl-L-methionine from L-methionine: step 1/1.</text>
</comment>
<evidence type="ECO:0000259" key="13">
    <source>
        <dbReference type="Pfam" id="PF00438"/>
    </source>
</evidence>
<protein>
    <recommendedName>
        <fullName evidence="10">S-adenosylmethionine synthase</fullName>
        <shortName evidence="10">AdoMet synthase</shortName>
        <ecNumber evidence="10">2.5.1.6</ecNumber>
    </recommendedName>
    <alternativeName>
        <fullName evidence="10">MAT</fullName>
    </alternativeName>
    <alternativeName>
        <fullName evidence="10">Methionine adenosyltransferase</fullName>
    </alternativeName>
</protein>
<evidence type="ECO:0000256" key="8">
    <source>
        <dbReference type="ARBA" id="ARBA00022842"/>
    </source>
</evidence>
<dbReference type="Pfam" id="PF02773">
    <property type="entry name" value="S-AdoMet_synt_C"/>
    <property type="match status" value="1"/>
</dbReference>
<evidence type="ECO:0000256" key="4">
    <source>
        <dbReference type="ARBA" id="ARBA00022679"/>
    </source>
</evidence>
<comment type="function">
    <text evidence="10">Catalyzes the formation of S-adenosylmethionine (AdoMet) from methionine and ATP. The overall synthetic reaction is composed of two sequential steps, AdoMet formation and the subsequent tripolyphosphate hydrolysis which occurs prior to release of AdoMet from the enzyme.</text>
</comment>
<comment type="caution">
    <text evidence="16">The sequence shown here is derived from an EMBL/GenBank/DDBJ whole genome shotgun (WGS) entry which is preliminary data.</text>
</comment>
<comment type="cofactor">
    <cofactor evidence="10">
        <name>K(+)</name>
        <dbReference type="ChEBI" id="CHEBI:29103"/>
    </cofactor>
    <text evidence="10">Binds 1 potassium ion per subunit.</text>
</comment>
<evidence type="ECO:0000313" key="16">
    <source>
        <dbReference type="EMBL" id="RIV86751.1"/>
    </source>
</evidence>
<feature type="binding site" description="in other chain" evidence="10">
    <location>
        <position position="110"/>
    </location>
    <ligand>
        <name>L-methionine</name>
        <dbReference type="ChEBI" id="CHEBI:57844"/>
        <note>ligand shared between two neighboring subunits</note>
    </ligand>
</feature>
<organism evidence="16 17">
    <name type="scientific">Aurantiacibacter zhengii</name>
    <dbReference type="NCBI Taxonomy" id="2307003"/>
    <lineage>
        <taxon>Bacteria</taxon>
        <taxon>Pseudomonadati</taxon>
        <taxon>Pseudomonadota</taxon>
        <taxon>Alphaproteobacteria</taxon>
        <taxon>Sphingomonadales</taxon>
        <taxon>Erythrobacteraceae</taxon>
        <taxon>Aurantiacibacter</taxon>
    </lineage>
</organism>
<dbReference type="Gene3D" id="3.30.300.10">
    <property type="match status" value="3"/>
</dbReference>
<keyword evidence="6 10" id="KW-0547">Nucleotide-binding</keyword>
<keyword evidence="9 10" id="KW-0630">Potassium</keyword>
<feature type="domain" description="S-adenosylmethionine synthetase N-terminal" evidence="13">
    <location>
        <begin position="5"/>
        <end position="111"/>
    </location>
</feature>
<keyword evidence="7 10" id="KW-0067">ATP-binding</keyword>
<evidence type="ECO:0000256" key="1">
    <source>
        <dbReference type="ARBA" id="ARBA00005224"/>
    </source>
</evidence>
<dbReference type="InterPro" id="IPR022628">
    <property type="entry name" value="S-AdoMet_synt_N"/>
</dbReference>
<evidence type="ECO:0000256" key="5">
    <source>
        <dbReference type="ARBA" id="ARBA00022723"/>
    </source>
</evidence>
<feature type="binding site" description="in other chain" evidence="10">
    <location>
        <position position="295"/>
    </location>
    <ligand>
        <name>L-methionine</name>
        <dbReference type="ChEBI" id="CHEBI:57844"/>
        <note>ligand shared between two neighboring subunits</note>
    </ligand>
</feature>
<evidence type="ECO:0000259" key="14">
    <source>
        <dbReference type="Pfam" id="PF02772"/>
    </source>
</evidence>
<keyword evidence="4 10" id="KW-0808">Transferase</keyword>
<feature type="binding site" evidence="10">
    <location>
        <position position="287"/>
    </location>
    <ligand>
        <name>ATP</name>
        <dbReference type="ChEBI" id="CHEBI:30616"/>
        <note>ligand shared between two neighboring subunits</note>
    </ligand>
</feature>
<evidence type="ECO:0000256" key="7">
    <source>
        <dbReference type="ARBA" id="ARBA00022840"/>
    </source>
</evidence>
<feature type="binding site" evidence="10">
    <location>
        <position position="264"/>
    </location>
    <ligand>
        <name>ATP</name>
        <dbReference type="ChEBI" id="CHEBI:30616"/>
        <note>ligand shared between two neighboring subunits</note>
    </ligand>
</feature>
<evidence type="ECO:0000256" key="3">
    <source>
        <dbReference type="ARBA" id="ARBA00022563"/>
    </source>
</evidence>
<dbReference type="Pfam" id="PF02772">
    <property type="entry name" value="S-AdoMet_synt_M"/>
    <property type="match status" value="1"/>
</dbReference>
<gene>
    <name evidence="10" type="primary">metK</name>
    <name evidence="16" type="ORF">D2V07_08665</name>
</gene>
<feature type="binding site" description="in other chain" evidence="10">
    <location>
        <begin position="175"/>
        <end position="177"/>
    </location>
    <ligand>
        <name>ATP</name>
        <dbReference type="ChEBI" id="CHEBI:30616"/>
        <note>ligand shared between two neighboring subunits</note>
    </ligand>
</feature>
<feature type="binding site" description="in other chain" evidence="10">
    <location>
        <begin position="255"/>
        <end position="256"/>
    </location>
    <ligand>
        <name>ATP</name>
        <dbReference type="ChEBI" id="CHEBI:30616"/>
        <note>ligand shared between two neighboring subunits</note>
    </ligand>
</feature>
<feature type="binding site" description="in other chain" evidence="10">
    <location>
        <position position="57"/>
    </location>
    <ligand>
        <name>L-methionine</name>
        <dbReference type="ChEBI" id="CHEBI:57844"/>
        <note>ligand shared between two neighboring subunits</note>
    </ligand>
</feature>
<evidence type="ECO:0000256" key="9">
    <source>
        <dbReference type="ARBA" id="ARBA00022958"/>
    </source>
</evidence>
<dbReference type="GO" id="GO:0004478">
    <property type="term" value="F:methionine adenosyltransferase activity"/>
    <property type="evidence" value="ECO:0007669"/>
    <property type="project" value="UniProtKB-UniRule"/>
</dbReference>
<feature type="binding site" description="in other chain" evidence="10">
    <location>
        <begin position="270"/>
        <end position="271"/>
    </location>
    <ligand>
        <name>ATP</name>
        <dbReference type="ChEBI" id="CHEBI:30616"/>
        <note>ligand shared between two neighboring subunits</note>
    </ligand>
</feature>
<comment type="catalytic activity">
    <reaction evidence="10">
        <text>L-methionine + ATP + H2O = S-adenosyl-L-methionine + phosphate + diphosphate</text>
        <dbReference type="Rhea" id="RHEA:21080"/>
        <dbReference type="ChEBI" id="CHEBI:15377"/>
        <dbReference type="ChEBI" id="CHEBI:30616"/>
        <dbReference type="ChEBI" id="CHEBI:33019"/>
        <dbReference type="ChEBI" id="CHEBI:43474"/>
        <dbReference type="ChEBI" id="CHEBI:57844"/>
        <dbReference type="ChEBI" id="CHEBI:59789"/>
        <dbReference type="EC" id="2.5.1.6"/>
    </reaction>
</comment>
<dbReference type="CDD" id="cd18079">
    <property type="entry name" value="S-AdoMet_synt"/>
    <property type="match status" value="1"/>
</dbReference>
<keyword evidence="5 10" id="KW-0479">Metal-binding</keyword>
<comment type="similarity">
    <text evidence="2 10 12">Belongs to the AdoMet synthase family.</text>
</comment>
<reference evidence="16 17" key="1">
    <citation type="submission" date="2018-08" db="EMBL/GenBank/DDBJ databases">
        <title>Erythrobacter zhengii sp.nov., a bacterium isolated from deep-sea sediment.</title>
        <authorList>
            <person name="Fang C."/>
            <person name="Wu Y.-H."/>
            <person name="Sun C."/>
            <person name="Wang H."/>
            <person name="Cheng H."/>
            <person name="Meng F.-X."/>
            <person name="Wang C.-S."/>
            <person name="Xu X.-W."/>
        </authorList>
    </citation>
    <scope>NUCLEOTIDE SEQUENCE [LARGE SCALE GENOMIC DNA]</scope>
    <source>
        <strain evidence="16 17">V18</strain>
    </source>
</reference>
<keyword evidence="8 10" id="KW-0460">Magnesium</keyword>
<dbReference type="Pfam" id="PF00438">
    <property type="entry name" value="S-AdoMet_synt_N"/>
    <property type="match status" value="1"/>
</dbReference>
<dbReference type="PIRSF" id="PIRSF000497">
    <property type="entry name" value="MAT"/>
    <property type="match status" value="1"/>
</dbReference>